<dbReference type="Gene3D" id="3.40.50.450">
    <property type="match status" value="1"/>
</dbReference>
<name>A0ABS2GNE9_9FIRM</name>
<dbReference type="NCBIfam" id="NF010675">
    <property type="entry name" value="PRK14072.1"/>
    <property type="match status" value="1"/>
</dbReference>
<evidence type="ECO:0000256" key="3">
    <source>
        <dbReference type="ARBA" id="ARBA00022723"/>
    </source>
</evidence>
<keyword evidence="6" id="KW-0324">Glycolysis</keyword>
<feature type="site" description="Important for catalytic activity; stabilizes the transition state when the phosphoryl donor is PPi" evidence="6">
    <location>
        <position position="142"/>
    </location>
</feature>
<feature type="binding site" evidence="6">
    <location>
        <begin position="189"/>
        <end position="191"/>
    </location>
    <ligand>
        <name>substrate</name>
    </ligand>
</feature>
<keyword evidence="5 6" id="KW-0460">Magnesium</keyword>
<feature type="binding site" evidence="6">
    <location>
        <begin position="143"/>
        <end position="145"/>
    </location>
    <ligand>
        <name>substrate</name>
    </ligand>
</feature>
<evidence type="ECO:0000313" key="9">
    <source>
        <dbReference type="Proteomes" id="UP000724149"/>
    </source>
</evidence>
<dbReference type="Pfam" id="PF00365">
    <property type="entry name" value="PFK"/>
    <property type="match status" value="1"/>
</dbReference>
<keyword evidence="6" id="KW-0963">Cytoplasm</keyword>
<comment type="activity regulation">
    <text evidence="6">Non-allosteric.</text>
</comment>
<comment type="catalytic activity">
    <reaction evidence="6">
        <text>beta-D-fructose 6-phosphate + diphosphate = beta-D-fructose 1,6-bisphosphate + phosphate + H(+)</text>
        <dbReference type="Rhea" id="RHEA:13613"/>
        <dbReference type="ChEBI" id="CHEBI:15378"/>
        <dbReference type="ChEBI" id="CHEBI:32966"/>
        <dbReference type="ChEBI" id="CHEBI:33019"/>
        <dbReference type="ChEBI" id="CHEBI:43474"/>
        <dbReference type="ChEBI" id="CHEBI:57634"/>
        <dbReference type="EC" id="2.7.1.90"/>
    </reaction>
</comment>
<evidence type="ECO:0000256" key="2">
    <source>
        <dbReference type="ARBA" id="ARBA00022679"/>
    </source>
</evidence>
<feature type="domain" description="Phosphofructokinase" evidence="7">
    <location>
        <begin position="5"/>
        <end position="327"/>
    </location>
</feature>
<dbReference type="EMBL" id="JACSNR010000007">
    <property type="protein sequence ID" value="MBM6923616.1"/>
    <property type="molecule type" value="Genomic_DNA"/>
</dbReference>
<comment type="pathway">
    <text evidence="6">Carbohydrate degradation; glycolysis; D-glyceraldehyde 3-phosphate and glycerone phosphate from D-glucose: step 3/4.</text>
</comment>
<accession>A0ABS2GNE9</accession>
<keyword evidence="3 6" id="KW-0479">Metal-binding</keyword>
<dbReference type="Proteomes" id="UP000724149">
    <property type="component" value="Unassembled WGS sequence"/>
</dbReference>
<dbReference type="InterPro" id="IPR022953">
    <property type="entry name" value="ATP_PFK"/>
</dbReference>
<sequence length="415" mass="45467">MKKNLLVAQSGGPTAVINASLCGVIREGMRHPEEIGMVYGAVNGIQGILEGTIIRVDDQFETAADFELLCHTPSSALGSCRYKMPSPDKGPEQYAKILAMFRKYNIGYFAYIGGNDSMDTANKIADYCYEHGEEVRVVGVPKTIDNDLPITDHCPGFGSAAKYIATTLMEVAADAEVYPMKSVVIAEIMGRNAGWLTAAASLTRELGGSYAPQLIYLPEAVFDPEQFVEDVRRELDKRDTVVIAVSEGVRLADGSYAAESMQSGQVDAFGHKYLAGVGKYLERLTADRIGCKVRSLELSVMQRAAAHLQSATDLEEAVRAGEKAVEAMLRGDTRIMIAYRRISDAPYRIAYETAPLGEVANVEHKIPRKWINEAGNDVREELVRYLAPLIQGEVSIPMKNGVPMHFSFDKTRLAD</sequence>
<feature type="binding site" evidence="6">
    <location>
        <position position="247"/>
    </location>
    <ligand>
        <name>substrate</name>
    </ligand>
</feature>
<gene>
    <name evidence="6" type="primary">pfp</name>
    <name evidence="8" type="ORF">H9X81_07940</name>
</gene>
<feature type="binding site" evidence="6">
    <location>
        <position position="12"/>
    </location>
    <ligand>
        <name>diphosphate</name>
        <dbReference type="ChEBI" id="CHEBI:33019"/>
    </ligand>
</feature>
<evidence type="ECO:0000256" key="6">
    <source>
        <dbReference type="HAMAP-Rule" id="MF_01978"/>
    </source>
</evidence>
<keyword evidence="2 6" id="KW-0808">Transferase</keyword>
<comment type="subunit">
    <text evidence="6">Homodimer.</text>
</comment>
<comment type="cofactor">
    <cofactor evidence="1 6">
        <name>Mg(2+)</name>
        <dbReference type="ChEBI" id="CHEBI:18420"/>
    </cofactor>
</comment>
<feature type="active site" description="Proton acceptor" evidence="6">
    <location>
        <position position="145"/>
    </location>
</feature>
<dbReference type="RefSeq" id="WP_204721106.1">
    <property type="nucleotide sequence ID" value="NZ_JACSNR010000007.1"/>
</dbReference>
<comment type="function">
    <text evidence="6">Catalyzes the phosphorylation of D-fructose 6-phosphate, the first committing step of glycolysis. Uses inorganic phosphate (PPi) as phosphoryl donor instead of ATP like common ATP-dependent phosphofructokinases (ATP-PFKs), which renders the reaction reversible, and can thus function both in glycolysis and gluconeogenesis. Consistently, PPi-PFK can replace the enzymes of both the forward (ATP-PFK) and reverse (fructose-bisphosphatase (FBPase)) reactions.</text>
</comment>
<keyword evidence="9" id="KW-1185">Reference proteome</keyword>
<dbReference type="PANTHER" id="PTHR45770">
    <property type="entry name" value="ATP-DEPENDENT 6-PHOSPHOFRUCTOKINASE 1"/>
    <property type="match status" value="1"/>
</dbReference>
<evidence type="ECO:0000256" key="1">
    <source>
        <dbReference type="ARBA" id="ARBA00001946"/>
    </source>
</evidence>
<evidence type="ECO:0000256" key="5">
    <source>
        <dbReference type="ARBA" id="ARBA00022842"/>
    </source>
</evidence>
<comment type="subcellular location">
    <subcellularLocation>
        <location evidence="6">Cytoplasm</location>
    </subcellularLocation>
</comment>
<evidence type="ECO:0000256" key="4">
    <source>
        <dbReference type="ARBA" id="ARBA00022777"/>
    </source>
</evidence>
<keyword evidence="4 6" id="KW-0418">Kinase</keyword>
<dbReference type="PRINTS" id="PR00476">
    <property type="entry name" value="PHFRCTKINASE"/>
</dbReference>
<comment type="caution">
    <text evidence="8">The sequence shown here is derived from an EMBL/GenBank/DDBJ whole genome shotgun (WGS) entry which is preliminary data.</text>
</comment>
<dbReference type="InterPro" id="IPR050929">
    <property type="entry name" value="PFKA"/>
</dbReference>
<organism evidence="8 9">
    <name type="scientific">Hydrogenoanaerobacterium saccharovorans</name>
    <dbReference type="NCBI Taxonomy" id="474960"/>
    <lineage>
        <taxon>Bacteria</taxon>
        <taxon>Bacillati</taxon>
        <taxon>Bacillota</taxon>
        <taxon>Clostridia</taxon>
        <taxon>Eubacteriales</taxon>
        <taxon>Oscillospiraceae</taxon>
        <taxon>Hydrogenoanaerobacterium</taxon>
    </lineage>
</organism>
<reference evidence="8 9" key="1">
    <citation type="journal article" date="2021" name="Sci. Rep.">
        <title>The distribution of antibiotic resistance genes in chicken gut microbiota commensals.</title>
        <authorList>
            <person name="Juricova H."/>
            <person name="Matiasovicova J."/>
            <person name="Kubasova T."/>
            <person name="Cejkova D."/>
            <person name="Rychlik I."/>
        </authorList>
    </citation>
    <scope>NUCLEOTIDE SEQUENCE [LARGE SCALE GENOMIC DNA]</scope>
    <source>
        <strain evidence="8 9">An564</strain>
    </source>
</reference>
<comment type="caution">
    <text evidence="6">Lacks conserved residue(s) required for the propagation of feature annotation.</text>
</comment>
<evidence type="ECO:0000259" key="7">
    <source>
        <dbReference type="Pfam" id="PF00365"/>
    </source>
</evidence>
<evidence type="ECO:0000313" key="8">
    <source>
        <dbReference type="EMBL" id="MBM6923616.1"/>
    </source>
</evidence>
<comment type="similarity">
    <text evidence="6">Belongs to the phosphofructokinase type A (PFKA) family. PPi-dependent PFK group II subfamily. Clade 'B2' sub-subfamily.</text>
</comment>
<dbReference type="InterPro" id="IPR035966">
    <property type="entry name" value="PKF_sf"/>
</dbReference>
<dbReference type="SUPFAM" id="SSF53784">
    <property type="entry name" value="Phosphofructokinase"/>
    <property type="match status" value="1"/>
</dbReference>
<dbReference type="InterPro" id="IPR011404">
    <property type="entry name" value="PPi-PFK"/>
</dbReference>
<dbReference type="EC" id="2.7.1.90" evidence="6"/>
<dbReference type="HAMAP" id="MF_01978">
    <property type="entry name" value="Phosphofructokinase_II_B2"/>
    <property type="match status" value="1"/>
</dbReference>
<feature type="site" description="Important for catalytic activity and substrate specificity; stabilizes the transition state when the phosphoryl donor is PPi; prevents ATP from binding by mimicking the alpha-phosphate group of ATP" evidence="6">
    <location>
        <position position="116"/>
    </location>
</feature>
<feature type="binding site" evidence="6">
    <location>
        <position position="115"/>
    </location>
    <ligand>
        <name>Mg(2+)</name>
        <dbReference type="ChEBI" id="CHEBI:18420"/>
        <note>catalytic</note>
    </ligand>
</feature>
<dbReference type="PIRSF" id="PIRSF036483">
    <property type="entry name" value="PFK_XF0274"/>
    <property type="match status" value="1"/>
</dbReference>
<dbReference type="Gene3D" id="3.40.50.460">
    <property type="entry name" value="Phosphofructokinase domain"/>
    <property type="match status" value="1"/>
</dbReference>
<protein>
    <recommendedName>
        <fullName evidence="6">Pyrophosphate--fructose 6-phosphate 1-phosphotransferase</fullName>
        <ecNumber evidence="6">2.7.1.90</ecNumber>
    </recommendedName>
    <alternativeName>
        <fullName evidence="6">6-phosphofructokinase, pyrophosphate dependent</fullName>
    </alternativeName>
    <alternativeName>
        <fullName evidence="6">PPi-dependent phosphofructokinase</fullName>
        <shortName evidence="6">PPi-PFK</shortName>
    </alternativeName>
    <alternativeName>
        <fullName evidence="6">Pyrophosphate-dependent 6-phosphofructose-1-kinase</fullName>
    </alternativeName>
</protein>
<dbReference type="InterPro" id="IPR000023">
    <property type="entry name" value="Phosphofructokinase_dom"/>
</dbReference>
<proteinExistence type="inferred from homology"/>